<organism evidence="1 2">
    <name type="scientific">Kaistella yananensis</name>
    <dbReference type="NCBI Taxonomy" id="2989820"/>
    <lineage>
        <taxon>Bacteria</taxon>
        <taxon>Pseudomonadati</taxon>
        <taxon>Bacteroidota</taxon>
        <taxon>Flavobacteriia</taxon>
        <taxon>Flavobacteriales</taxon>
        <taxon>Weeksellaceae</taxon>
        <taxon>Chryseobacterium group</taxon>
        <taxon>Kaistella</taxon>
    </lineage>
</organism>
<sequence length="80" mass="9476">MEININGFEYHRDEVLEALKNKGYLIFKQKFLSRKQIRDADTEENEIYALKGQDLPSESTKWHHVACREFKKLVAKPPLQ</sequence>
<evidence type="ECO:0000313" key="1">
    <source>
        <dbReference type="EMBL" id="MCW4452473.1"/>
    </source>
</evidence>
<reference evidence="1 2" key="1">
    <citation type="submission" date="2022-10" db="EMBL/GenBank/DDBJ databases">
        <title>Kaistella sp. BT-6-1-3.</title>
        <authorList>
            <person name="Ai J."/>
            <person name="Deng Z."/>
        </authorList>
    </citation>
    <scope>NUCLEOTIDE SEQUENCE [LARGE SCALE GENOMIC DNA]</scope>
    <source>
        <strain evidence="1 2">BT6-1-3</strain>
    </source>
</reference>
<comment type="caution">
    <text evidence="1">The sequence shown here is derived from an EMBL/GenBank/DDBJ whole genome shotgun (WGS) entry which is preliminary data.</text>
</comment>
<accession>A0ABT3JNW7</accession>
<proteinExistence type="predicted"/>
<dbReference type="RefSeq" id="WP_265144598.1">
    <property type="nucleotide sequence ID" value="NZ_JAPCHZ010000005.1"/>
</dbReference>
<dbReference type="EMBL" id="JAPCHZ010000005">
    <property type="protein sequence ID" value="MCW4452473.1"/>
    <property type="molecule type" value="Genomic_DNA"/>
</dbReference>
<dbReference type="Proteomes" id="UP001209107">
    <property type="component" value="Unassembled WGS sequence"/>
</dbReference>
<evidence type="ECO:0000313" key="2">
    <source>
        <dbReference type="Proteomes" id="UP001209107"/>
    </source>
</evidence>
<name>A0ABT3JNW7_9FLAO</name>
<gene>
    <name evidence="1" type="ORF">OK344_09650</name>
</gene>
<keyword evidence="2" id="KW-1185">Reference proteome</keyword>
<protein>
    <submittedName>
        <fullName evidence="1">Uncharacterized protein</fullName>
    </submittedName>
</protein>